<keyword evidence="1" id="KW-0472">Membrane</keyword>
<dbReference type="RefSeq" id="WP_230339596.1">
    <property type="nucleotide sequence ID" value="NZ_CP069798.1"/>
</dbReference>
<feature type="transmembrane region" description="Helical" evidence="1">
    <location>
        <begin position="39"/>
        <end position="63"/>
    </location>
</feature>
<dbReference type="Proteomes" id="UP000653156">
    <property type="component" value="Chromosome"/>
</dbReference>
<keyword evidence="1" id="KW-1133">Transmembrane helix</keyword>
<keyword evidence="1" id="KW-0812">Transmembrane</keyword>
<dbReference type="EMBL" id="CP069798">
    <property type="protein sequence ID" value="QRQ82314.1"/>
    <property type="molecule type" value="Genomic_DNA"/>
</dbReference>
<reference evidence="2" key="1">
    <citation type="submission" date="2021-02" db="EMBL/GenBank/DDBJ databases">
        <title>Neisseriaceae sp. 26B isolated from the cloaca of a Common Toad-headed Turtle (Mesoclemmys nasuta).</title>
        <authorList>
            <person name="Spergser J."/>
            <person name="Busse H.-J."/>
        </authorList>
    </citation>
    <scope>NUCLEOTIDE SEQUENCE</scope>
    <source>
        <strain evidence="2">26B</strain>
    </source>
</reference>
<dbReference type="AlphaFoldDB" id="A0A892ZL92"/>
<gene>
    <name evidence="2" type="ORF">JQU52_02560</name>
</gene>
<proteinExistence type="predicted"/>
<name>A0A892ZL92_9NEIS</name>
<feature type="transmembrane region" description="Helical" evidence="1">
    <location>
        <begin position="75"/>
        <end position="97"/>
    </location>
</feature>
<accession>A0A892ZL92</accession>
<evidence type="ECO:0000313" key="3">
    <source>
        <dbReference type="Proteomes" id="UP000653156"/>
    </source>
</evidence>
<protein>
    <submittedName>
        <fullName evidence="2">Uncharacterized protein</fullName>
    </submittedName>
</protein>
<feature type="transmembrane region" description="Helical" evidence="1">
    <location>
        <begin position="12"/>
        <end position="33"/>
    </location>
</feature>
<organism evidence="2 3">
    <name type="scientific">Paralysiella testudinis</name>
    <dbReference type="NCBI Taxonomy" id="2809020"/>
    <lineage>
        <taxon>Bacteria</taxon>
        <taxon>Pseudomonadati</taxon>
        <taxon>Pseudomonadota</taxon>
        <taxon>Betaproteobacteria</taxon>
        <taxon>Neisseriales</taxon>
        <taxon>Neisseriaceae</taxon>
        <taxon>Paralysiella</taxon>
    </lineage>
</organism>
<evidence type="ECO:0000313" key="2">
    <source>
        <dbReference type="EMBL" id="QRQ82314.1"/>
    </source>
</evidence>
<dbReference type="KEGG" id="ptes:JQU52_02560"/>
<evidence type="ECO:0000256" key="1">
    <source>
        <dbReference type="SAM" id="Phobius"/>
    </source>
</evidence>
<keyword evidence="3" id="KW-1185">Reference proteome</keyword>
<sequence length="100" mass="10897">MLDTFYANTQKHFLLSCFSFLAACALIGMAVVGTVATDIHYLVFLPVGLMALLSSVFGLMILADEDAGIAKKKGYFAIEAALLLFALLLLPPSWWAFYSL</sequence>